<evidence type="ECO:0000256" key="2">
    <source>
        <dbReference type="SAM" id="MobiDB-lite"/>
    </source>
</evidence>
<evidence type="ECO:0000259" key="3">
    <source>
        <dbReference type="PROSITE" id="PS51084"/>
    </source>
</evidence>
<organism evidence="4 5">
    <name type="scientific">Streptomyces caeni</name>
    <dbReference type="NCBI Taxonomy" id="2307231"/>
    <lineage>
        <taxon>Bacteria</taxon>
        <taxon>Bacillati</taxon>
        <taxon>Actinomycetota</taxon>
        <taxon>Actinomycetes</taxon>
        <taxon>Kitasatosporales</taxon>
        <taxon>Streptomycetaceae</taxon>
        <taxon>Streptomyces</taxon>
    </lineage>
</organism>
<reference evidence="5" key="1">
    <citation type="journal article" date="2019" name="Int. J. Syst. Evol. Microbiol.">
        <title>The Global Catalogue of Microorganisms (GCM) 10K type strain sequencing project: providing services to taxonomists for standard genome sequencing and annotation.</title>
        <authorList>
            <consortium name="The Broad Institute Genomics Platform"/>
            <consortium name="The Broad Institute Genome Sequencing Center for Infectious Disease"/>
            <person name="Wu L."/>
            <person name="Ma J."/>
        </authorList>
    </citation>
    <scope>NUCLEOTIDE SEQUENCE [LARGE SCALE GENOMIC DNA]</scope>
    <source>
        <strain evidence="5">CGMCC 1.12470</strain>
    </source>
</reference>
<protein>
    <submittedName>
        <fullName evidence="4">HIT family protein</fullName>
        <ecNumber evidence="4">2.1.1.-</ecNumber>
    </submittedName>
</protein>
<dbReference type="Proteomes" id="UP001597261">
    <property type="component" value="Unassembled WGS sequence"/>
</dbReference>
<dbReference type="InterPro" id="IPR036265">
    <property type="entry name" value="HIT-like_sf"/>
</dbReference>
<accession>A0ABW4IXY4</accession>
<sequence>MTQQRHPVPPPADGPSRPAGWSEEFLRHRDGQGCPMCDNDFAADDIGWGILLHQGEVANAYLWRSGQVRGYCVLIHRGAPHVAEPTDLSDAHAAAYWADTLTLGKALTTFYQPVKMNYSTLGNVVPHLHTHIVPRYADHADPAPGGPLPWTALDTNRPDEVQLQADAAALRALLEQA</sequence>
<evidence type="ECO:0000313" key="5">
    <source>
        <dbReference type="Proteomes" id="UP001597261"/>
    </source>
</evidence>
<dbReference type="PROSITE" id="PS51084">
    <property type="entry name" value="HIT_2"/>
    <property type="match status" value="1"/>
</dbReference>
<comment type="caution">
    <text evidence="4">The sequence shown here is derived from an EMBL/GenBank/DDBJ whole genome shotgun (WGS) entry which is preliminary data.</text>
</comment>
<evidence type="ECO:0000313" key="4">
    <source>
        <dbReference type="EMBL" id="MFD1662225.1"/>
    </source>
</evidence>
<keyword evidence="4" id="KW-0808">Transferase</keyword>
<keyword evidence="5" id="KW-1185">Reference proteome</keyword>
<keyword evidence="4" id="KW-0489">Methyltransferase</keyword>
<dbReference type="GO" id="GO:0032259">
    <property type="term" value="P:methylation"/>
    <property type="evidence" value="ECO:0007669"/>
    <property type="project" value="UniProtKB-KW"/>
</dbReference>
<dbReference type="SUPFAM" id="SSF54197">
    <property type="entry name" value="HIT-like"/>
    <property type="match status" value="1"/>
</dbReference>
<feature type="domain" description="HIT" evidence="3">
    <location>
        <begin position="32"/>
        <end position="144"/>
    </location>
</feature>
<feature type="region of interest" description="Disordered" evidence="2">
    <location>
        <begin position="1"/>
        <end position="22"/>
    </location>
</feature>
<proteinExistence type="predicted"/>
<feature type="short sequence motif" description="Histidine triad motif" evidence="1">
    <location>
        <begin position="127"/>
        <end position="131"/>
    </location>
</feature>
<gene>
    <name evidence="4" type="ORF">ACFSL4_29545</name>
</gene>
<name>A0ABW4IXY4_9ACTN</name>
<dbReference type="GO" id="GO:0008168">
    <property type="term" value="F:methyltransferase activity"/>
    <property type="evidence" value="ECO:0007669"/>
    <property type="project" value="UniProtKB-KW"/>
</dbReference>
<dbReference type="Gene3D" id="3.30.428.10">
    <property type="entry name" value="HIT-like"/>
    <property type="match status" value="1"/>
</dbReference>
<dbReference type="Pfam" id="PF01230">
    <property type="entry name" value="HIT"/>
    <property type="match status" value="1"/>
</dbReference>
<dbReference type="RefSeq" id="WP_381089499.1">
    <property type="nucleotide sequence ID" value="NZ_JBHUDX010000089.1"/>
</dbReference>
<dbReference type="EMBL" id="JBHUDX010000089">
    <property type="protein sequence ID" value="MFD1662225.1"/>
    <property type="molecule type" value="Genomic_DNA"/>
</dbReference>
<dbReference type="EC" id="2.1.1.-" evidence="4"/>
<evidence type="ECO:0000256" key="1">
    <source>
        <dbReference type="PROSITE-ProRule" id="PRU00464"/>
    </source>
</evidence>
<dbReference type="InterPro" id="IPR011146">
    <property type="entry name" value="HIT-like"/>
</dbReference>